<dbReference type="Pfam" id="PF01987">
    <property type="entry name" value="AIM24"/>
    <property type="match status" value="1"/>
</dbReference>
<accession>A0A858BYS6</accession>
<reference evidence="1 2" key="1">
    <citation type="submission" date="2020-02" db="EMBL/GenBank/DDBJ databases">
        <authorList>
            <person name="Kim Y.B."/>
            <person name="Roh S.W."/>
        </authorList>
    </citation>
    <scope>NUCLEOTIDE SEQUENCE [LARGE SCALE GENOMIC DNA]</scope>
    <source>
        <strain evidence="1 2">DSM 103574</strain>
    </source>
</reference>
<dbReference type="Proteomes" id="UP000466848">
    <property type="component" value="Chromosome"/>
</dbReference>
<keyword evidence="2" id="KW-1185">Reference proteome</keyword>
<evidence type="ECO:0000313" key="2">
    <source>
        <dbReference type="Proteomes" id="UP000466848"/>
    </source>
</evidence>
<dbReference type="AlphaFoldDB" id="A0A858BYS6"/>
<dbReference type="KEGG" id="abut:Ami103574_12440"/>
<protein>
    <submittedName>
        <fullName evidence="1">TIGR00266 family protein</fullName>
    </submittedName>
</protein>
<dbReference type="RefSeq" id="WP_163067290.1">
    <property type="nucleotide sequence ID" value="NZ_CP048649.1"/>
</dbReference>
<organism evidence="1 2">
    <name type="scientific">Aminipila butyrica</name>
    <dbReference type="NCBI Taxonomy" id="433296"/>
    <lineage>
        <taxon>Bacteria</taxon>
        <taxon>Bacillati</taxon>
        <taxon>Bacillota</taxon>
        <taxon>Clostridia</taxon>
        <taxon>Peptostreptococcales</taxon>
        <taxon>Anaerovoracaceae</taxon>
        <taxon>Aminipila</taxon>
    </lineage>
</organism>
<dbReference type="InterPro" id="IPR036983">
    <property type="entry name" value="AIM24_sf"/>
</dbReference>
<evidence type="ECO:0000313" key="1">
    <source>
        <dbReference type="EMBL" id="QIB70050.1"/>
    </source>
</evidence>
<dbReference type="InterPro" id="IPR002838">
    <property type="entry name" value="AIM24"/>
</dbReference>
<dbReference type="NCBIfam" id="TIGR00266">
    <property type="entry name" value="TIGR00266 family protein"/>
    <property type="match status" value="1"/>
</dbReference>
<dbReference type="SUPFAM" id="SSF51219">
    <property type="entry name" value="TRAP-like"/>
    <property type="match status" value="1"/>
</dbReference>
<dbReference type="InterPro" id="IPR016031">
    <property type="entry name" value="Trp_RNA-bd_attenuator-like_dom"/>
</dbReference>
<dbReference type="PANTHER" id="PTHR43657">
    <property type="entry name" value="TRYPTOPHAN RNA-BINDING ATTENUATOR PROTEIN-LIKE PROTEIN"/>
    <property type="match status" value="1"/>
</dbReference>
<proteinExistence type="predicted"/>
<sequence>MEYKIEGAPLPVLICTLNEGETMITEKGSMSWMSPNMKMETSSNGGVGKALGRMFAGESLFQNRYTAQNGKGLIAFASSFPGSIRAFDITPQQSIIVQKAGFLAAQSTVELSIFFQKKIGSGLFGGEGFIMQRLSGSGQAFIEIDGHAVEYDLAAGESMIVDTGYLAAMSDTCSMDIVTVPGVKNMIFGGEGLFNTVVRGPGKIILQTLPVNAVANSLRPYFPASK</sequence>
<gene>
    <name evidence="1" type="ORF">Ami103574_12440</name>
</gene>
<dbReference type="PANTHER" id="PTHR43657:SF1">
    <property type="entry name" value="ALTERED INHERITANCE OF MITOCHONDRIA PROTEIN 24, MITOCHONDRIAL"/>
    <property type="match status" value="1"/>
</dbReference>
<dbReference type="EMBL" id="CP048649">
    <property type="protein sequence ID" value="QIB70050.1"/>
    <property type="molecule type" value="Genomic_DNA"/>
</dbReference>
<dbReference type="Gene3D" id="3.60.160.10">
    <property type="entry name" value="Mitochondrial biogenesis AIM24"/>
    <property type="match status" value="1"/>
</dbReference>
<name>A0A858BYS6_9FIRM</name>